<name>A0A6J4U6B8_9BACT</name>
<reference evidence="2" key="1">
    <citation type="submission" date="2020-02" db="EMBL/GenBank/DDBJ databases">
        <authorList>
            <person name="Meier V. D."/>
        </authorList>
    </citation>
    <scope>NUCLEOTIDE SEQUENCE</scope>
    <source>
        <strain evidence="2">AVDCRST_MAG19</strain>
    </source>
</reference>
<gene>
    <name evidence="2" type="ORF">AVDCRST_MAG19-1556</name>
</gene>
<feature type="non-terminal residue" evidence="2">
    <location>
        <position position="37"/>
    </location>
</feature>
<protein>
    <submittedName>
        <fullName evidence="2">Uncharacterized protein</fullName>
    </submittedName>
</protein>
<evidence type="ECO:0000256" key="1">
    <source>
        <dbReference type="SAM" id="MobiDB-lite"/>
    </source>
</evidence>
<accession>A0A6J4U6B8</accession>
<feature type="region of interest" description="Disordered" evidence="1">
    <location>
        <begin position="1"/>
        <end position="37"/>
    </location>
</feature>
<sequence length="37" mass="4061">WSVTQREGNSETAAERRRVAPRCQEVSSPDRSASISG</sequence>
<feature type="non-terminal residue" evidence="2">
    <location>
        <position position="1"/>
    </location>
</feature>
<feature type="compositionally biased region" description="Polar residues" evidence="1">
    <location>
        <begin position="25"/>
        <end position="37"/>
    </location>
</feature>
<feature type="compositionally biased region" description="Polar residues" evidence="1">
    <location>
        <begin position="1"/>
        <end position="12"/>
    </location>
</feature>
<proteinExistence type="predicted"/>
<dbReference type="EMBL" id="CADCWL010000001">
    <property type="protein sequence ID" value="CAA9541562.1"/>
    <property type="molecule type" value="Genomic_DNA"/>
</dbReference>
<evidence type="ECO:0000313" key="2">
    <source>
        <dbReference type="EMBL" id="CAA9541562.1"/>
    </source>
</evidence>
<organism evidence="2">
    <name type="scientific">uncultured Thermomicrobiales bacterium</name>
    <dbReference type="NCBI Taxonomy" id="1645740"/>
    <lineage>
        <taxon>Bacteria</taxon>
        <taxon>Pseudomonadati</taxon>
        <taxon>Thermomicrobiota</taxon>
        <taxon>Thermomicrobia</taxon>
        <taxon>Thermomicrobiales</taxon>
        <taxon>environmental samples</taxon>
    </lineage>
</organism>
<dbReference type="AlphaFoldDB" id="A0A6J4U6B8"/>